<evidence type="ECO:0008006" key="5">
    <source>
        <dbReference type="Google" id="ProtNLM"/>
    </source>
</evidence>
<reference evidence="3 4" key="1">
    <citation type="journal article" date="2015" name="Proc. Natl. Acad. Sci. U.S.A.">
        <title>The resurrection genome of Boea hygrometrica: A blueprint for survival of dehydration.</title>
        <authorList>
            <person name="Xiao L."/>
            <person name="Yang G."/>
            <person name="Zhang L."/>
            <person name="Yang X."/>
            <person name="Zhao S."/>
            <person name="Ji Z."/>
            <person name="Zhou Q."/>
            <person name="Hu M."/>
            <person name="Wang Y."/>
            <person name="Chen M."/>
            <person name="Xu Y."/>
            <person name="Jin H."/>
            <person name="Xiao X."/>
            <person name="Hu G."/>
            <person name="Bao F."/>
            <person name="Hu Y."/>
            <person name="Wan P."/>
            <person name="Li L."/>
            <person name="Deng X."/>
            <person name="Kuang T."/>
            <person name="Xiang C."/>
            <person name="Zhu J.K."/>
            <person name="Oliver M.J."/>
            <person name="He Y."/>
        </authorList>
    </citation>
    <scope>NUCLEOTIDE SEQUENCE [LARGE SCALE GENOMIC DNA]</scope>
    <source>
        <strain evidence="4">cv. XS01</strain>
    </source>
</reference>
<name>A0A2Z7AGE0_9LAMI</name>
<dbReference type="Proteomes" id="UP000250235">
    <property type="component" value="Unassembled WGS sequence"/>
</dbReference>
<protein>
    <recommendedName>
        <fullName evidence="5">Spindle pole body component 110-like</fullName>
    </recommendedName>
</protein>
<feature type="region of interest" description="Disordered" evidence="2">
    <location>
        <begin position="1"/>
        <end position="49"/>
    </location>
</feature>
<feature type="compositionally biased region" description="Basic and acidic residues" evidence="2">
    <location>
        <begin position="1"/>
        <end position="24"/>
    </location>
</feature>
<evidence type="ECO:0000256" key="1">
    <source>
        <dbReference type="SAM" id="Coils"/>
    </source>
</evidence>
<evidence type="ECO:0000256" key="2">
    <source>
        <dbReference type="SAM" id="MobiDB-lite"/>
    </source>
</evidence>
<gene>
    <name evidence="3" type="ORF">F511_28963</name>
</gene>
<sequence>MRTRADKRPSRKNDHKVLVAEESNKNWADTDIDSSSSSSSSSDSEQEEVHCLMANQTLEDEVFDFSNIEFTREDLICALNEMVHEYRKLSQTFEEVKAENVDLKNSSVEPRSVKLGETGSLQIELSKLKTENESLRIRSSELESKIEKLNSIMSSWTQSSISLYKLCEIQKPAKDRTALGFNTGESSSGETCTQSNLAHDKFKKMSFVKASVIHDPCESVRYDDQILELLNKKGKASIGYDRPESSKSGWLKNKLDKEKAKVGSKSFVQNQQRRGSKKVKSEWTMFRPRRDQNGQNIKPALNRSHNISSQTLMDFILGKL</sequence>
<evidence type="ECO:0000313" key="3">
    <source>
        <dbReference type="EMBL" id="KZV18146.1"/>
    </source>
</evidence>
<feature type="coiled-coil region" evidence="1">
    <location>
        <begin position="79"/>
        <end position="152"/>
    </location>
</feature>
<feature type="compositionally biased region" description="Low complexity" evidence="2">
    <location>
        <begin position="33"/>
        <end position="43"/>
    </location>
</feature>
<proteinExistence type="predicted"/>
<keyword evidence="1" id="KW-0175">Coiled coil</keyword>
<keyword evidence="4" id="KW-1185">Reference proteome</keyword>
<accession>A0A2Z7AGE0</accession>
<organism evidence="3 4">
    <name type="scientific">Dorcoceras hygrometricum</name>
    <dbReference type="NCBI Taxonomy" id="472368"/>
    <lineage>
        <taxon>Eukaryota</taxon>
        <taxon>Viridiplantae</taxon>
        <taxon>Streptophyta</taxon>
        <taxon>Embryophyta</taxon>
        <taxon>Tracheophyta</taxon>
        <taxon>Spermatophyta</taxon>
        <taxon>Magnoliopsida</taxon>
        <taxon>eudicotyledons</taxon>
        <taxon>Gunneridae</taxon>
        <taxon>Pentapetalae</taxon>
        <taxon>asterids</taxon>
        <taxon>lamiids</taxon>
        <taxon>Lamiales</taxon>
        <taxon>Gesneriaceae</taxon>
        <taxon>Didymocarpoideae</taxon>
        <taxon>Trichosporeae</taxon>
        <taxon>Loxocarpinae</taxon>
        <taxon>Dorcoceras</taxon>
    </lineage>
</organism>
<dbReference type="AlphaFoldDB" id="A0A2Z7AGE0"/>
<dbReference type="EMBL" id="KV017509">
    <property type="protein sequence ID" value="KZV18146.1"/>
    <property type="molecule type" value="Genomic_DNA"/>
</dbReference>
<evidence type="ECO:0000313" key="4">
    <source>
        <dbReference type="Proteomes" id="UP000250235"/>
    </source>
</evidence>
<feature type="region of interest" description="Disordered" evidence="2">
    <location>
        <begin position="261"/>
        <end position="281"/>
    </location>
</feature>